<protein>
    <recommendedName>
        <fullName evidence="2">Transcriptional regulatory protein RXT2 N-terminal domain-containing protein</fullName>
    </recommendedName>
</protein>
<sequence>MNLDHMEEQNIINTFTRKIIKAKTGNHNPLKRSLNGEFIYPESSGITTNRGNKLLQKSEFVARSNLNSVKADNENVIFYNGSEHNLLQRRYKLPKHEIKIEGKTSRVEGGKAGEDEDEDDTDDDGDDDDEILLQDVPLDTLVNVKELLIPITSLSDISTRPVRGAPFKSKILNELTLKLVLMVEKEQDSVVRYSNMLELFLGKFPEQLLEEKLGLEDYDHNLKLPDEEETEEQEQKQQKQQKDESVNEVDVENTEAISPPYAQTNIEETKEVLDTIESEGMATRSSNVKLPEKNNVATDPIIDEIDDPFFALPFIQTTSNLSNFLGSSTTTTTSSVKQAAPSLNDHIDATRQLSQIALQRNREFIRNLSEIRNCLAKVNRIRERVFAWSKEYAGIQEDDVIMPNALRVVKRGLISAATNRTMGADAVPATSIDPEVDDDELETEDINA</sequence>
<dbReference type="GO" id="GO:0061188">
    <property type="term" value="P:negative regulation of rDNA heterochromatin formation"/>
    <property type="evidence" value="ECO:0007669"/>
    <property type="project" value="EnsemblFungi"/>
</dbReference>
<feature type="compositionally biased region" description="Basic and acidic residues" evidence="1">
    <location>
        <begin position="233"/>
        <end position="245"/>
    </location>
</feature>
<accession>G0W543</accession>
<dbReference type="GeneID" id="11494353"/>
<keyword evidence="4" id="KW-1185">Reference proteome</keyword>
<evidence type="ECO:0000313" key="4">
    <source>
        <dbReference type="Proteomes" id="UP000000689"/>
    </source>
</evidence>
<dbReference type="GO" id="GO:0004407">
    <property type="term" value="F:histone deacetylase activity"/>
    <property type="evidence" value="ECO:0007669"/>
    <property type="project" value="EnsemblFungi"/>
</dbReference>
<dbReference type="GO" id="GO:0000122">
    <property type="term" value="P:negative regulation of transcription by RNA polymerase II"/>
    <property type="evidence" value="ECO:0007669"/>
    <property type="project" value="EnsemblFungi"/>
</dbReference>
<dbReference type="PANTHER" id="PTHR28232:SF1">
    <property type="entry name" value="TRANSCRIPTIONAL REGULATORY PROTEIN RXT2"/>
    <property type="match status" value="1"/>
</dbReference>
<name>G0W543_NAUDC</name>
<evidence type="ECO:0000259" key="2">
    <source>
        <dbReference type="Pfam" id="PF08595"/>
    </source>
</evidence>
<dbReference type="GO" id="GO:0033698">
    <property type="term" value="C:Rpd3L complex"/>
    <property type="evidence" value="ECO:0007669"/>
    <property type="project" value="EnsemblFungi"/>
</dbReference>
<dbReference type="HOGENOM" id="CLU_756436_0_0_1"/>
<dbReference type="GO" id="GO:0000747">
    <property type="term" value="P:conjugation with cellular fusion"/>
    <property type="evidence" value="ECO:0007669"/>
    <property type="project" value="EnsemblFungi"/>
</dbReference>
<dbReference type="Proteomes" id="UP000000689">
    <property type="component" value="Chromosome 1"/>
</dbReference>
<dbReference type="GO" id="GO:2000219">
    <property type="term" value="P:positive regulation of invasive growth in response to glucose limitation"/>
    <property type="evidence" value="ECO:0007669"/>
    <property type="project" value="EnsemblFungi"/>
</dbReference>
<dbReference type="GO" id="GO:0001403">
    <property type="term" value="P:invasive growth in response to glucose limitation"/>
    <property type="evidence" value="ECO:0007669"/>
    <property type="project" value="EnsemblFungi"/>
</dbReference>
<dbReference type="Pfam" id="PF08595">
    <property type="entry name" value="RXT2_N"/>
    <property type="match status" value="1"/>
</dbReference>
<feature type="compositionally biased region" description="Basic and acidic residues" evidence="1">
    <location>
        <begin position="102"/>
        <end position="113"/>
    </location>
</feature>
<dbReference type="InterPro" id="IPR013904">
    <property type="entry name" value="RXT2_N"/>
</dbReference>
<evidence type="ECO:0000256" key="1">
    <source>
        <dbReference type="SAM" id="MobiDB-lite"/>
    </source>
</evidence>
<feature type="compositionally biased region" description="Acidic residues" evidence="1">
    <location>
        <begin position="434"/>
        <end position="448"/>
    </location>
</feature>
<dbReference type="InterPro" id="IPR039602">
    <property type="entry name" value="Rxt2"/>
</dbReference>
<feature type="domain" description="Transcriptional regulatory protein RXT2 N-terminal" evidence="2">
    <location>
        <begin position="48"/>
        <end position="202"/>
    </location>
</feature>
<reference evidence="3 4" key="1">
    <citation type="journal article" date="2011" name="Proc. Natl. Acad. Sci. U.S.A.">
        <title>Evolutionary erosion of yeast sex chromosomes by mating-type switching accidents.</title>
        <authorList>
            <person name="Gordon J.L."/>
            <person name="Armisen D."/>
            <person name="Proux-Wera E."/>
            <person name="Oheigeartaigh S.S."/>
            <person name="Byrne K.P."/>
            <person name="Wolfe K.H."/>
        </authorList>
    </citation>
    <scope>NUCLEOTIDE SEQUENCE [LARGE SCALE GENOMIC DNA]</scope>
    <source>
        <strain evidence="4">ATCC 10597 / BCRC 20456 / CBS 421 / NBRC 0211 / NRRL Y-12639</strain>
    </source>
</reference>
<feature type="region of interest" description="Disordered" evidence="1">
    <location>
        <begin position="225"/>
        <end position="268"/>
    </location>
</feature>
<feature type="compositionally biased region" description="Acidic residues" evidence="1">
    <location>
        <begin position="114"/>
        <end position="130"/>
    </location>
</feature>
<organism evidence="3 4">
    <name type="scientific">Naumovozyma dairenensis (strain ATCC 10597 / BCRC 20456 / CBS 421 / NBRC 0211 / NRRL Y-12639)</name>
    <name type="common">Saccharomyces dairenensis</name>
    <dbReference type="NCBI Taxonomy" id="1071378"/>
    <lineage>
        <taxon>Eukaryota</taxon>
        <taxon>Fungi</taxon>
        <taxon>Dikarya</taxon>
        <taxon>Ascomycota</taxon>
        <taxon>Saccharomycotina</taxon>
        <taxon>Saccharomycetes</taxon>
        <taxon>Saccharomycetales</taxon>
        <taxon>Saccharomycetaceae</taxon>
        <taxon>Naumovozyma</taxon>
    </lineage>
</organism>
<evidence type="ECO:0000313" key="3">
    <source>
        <dbReference type="EMBL" id="CCD22931.1"/>
    </source>
</evidence>
<dbReference type="OrthoDB" id="2405722at2759"/>
<dbReference type="OMA" id="YNGSEHN"/>
<dbReference type="KEGG" id="ndi:NDAI_0A07770"/>
<dbReference type="eggNOG" id="ENOG502QU3T">
    <property type="taxonomic scope" value="Eukaryota"/>
</dbReference>
<feature type="region of interest" description="Disordered" evidence="1">
    <location>
        <begin position="102"/>
        <end position="130"/>
    </location>
</feature>
<dbReference type="EMBL" id="HE580267">
    <property type="protein sequence ID" value="CCD22931.1"/>
    <property type="molecule type" value="Genomic_DNA"/>
</dbReference>
<dbReference type="AlphaFoldDB" id="G0W543"/>
<dbReference type="GO" id="GO:0061186">
    <property type="term" value="P:negative regulation of silent mating-type cassette heterochromatin formation"/>
    <property type="evidence" value="ECO:0007669"/>
    <property type="project" value="EnsemblFungi"/>
</dbReference>
<feature type="region of interest" description="Disordered" evidence="1">
    <location>
        <begin position="425"/>
        <end position="448"/>
    </location>
</feature>
<dbReference type="RefSeq" id="XP_003668174.1">
    <property type="nucleotide sequence ID" value="XM_003668126.1"/>
</dbReference>
<dbReference type="GO" id="GO:0005829">
    <property type="term" value="C:cytosol"/>
    <property type="evidence" value="ECO:0007669"/>
    <property type="project" value="EnsemblFungi"/>
</dbReference>
<proteinExistence type="predicted"/>
<dbReference type="PANTHER" id="PTHR28232">
    <property type="entry name" value="TRANSCRIPTIONAL REGULATORY PROTEIN RXT2"/>
    <property type="match status" value="1"/>
</dbReference>
<gene>
    <name evidence="3" type="primary">NDAI0A07770</name>
    <name evidence="3" type="ordered locus">NDAI_0A07770</name>
</gene>
<dbReference type="STRING" id="1071378.G0W543"/>